<keyword evidence="4 7" id="KW-0411">Iron-sulfur</keyword>
<dbReference type="Proteomes" id="UP000034954">
    <property type="component" value="Unassembled WGS sequence"/>
</dbReference>
<keyword evidence="5" id="KW-0170">Cobalt</keyword>
<feature type="binding site" evidence="7">
    <location>
        <position position="42"/>
    </location>
    <ligand>
        <name>[4Fe-4S] cluster</name>
        <dbReference type="ChEBI" id="CHEBI:49883"/>
    </ligand>
</feature>
<feature type="binding site" evidence="7">
    <location>
        <position position="25"/>
    </location>
    <ligand>
        <name>[4Fe-4S] cluster</name>
        <dbReference type="ChEBI" id="CHEBI:49883"/>
    </ligand>
</feature>
<evidence type="ECO:0000256" key="6">
    <source>
        <dbReference type="PIRSR" id="PIRSR000376-1"/>
    </source>
</evidence>
<feature type="domain" description="4Fe-4S" evidence="8">
    <location>
        <begin position="1"/>
        <end position="59"/>
    </location>
</feature>
<protein>
    <submittedName>
        <fullName evidence="9">Acetyl-CoA decarbonylase/synthase complex subunit gamma</fullName>
    </submittedName>
</protein>
<accession>A0A0M2US00</accession>
<keyword evidence="1 7" id="KW-0004">4Fe-4S</keyword>
<proteinExistence type="predicted"/>
<dbReference type="PROSITE" id="PS51656">
    <property type="entry name" value="4FE4S"/>
    <property type="match status" value="1"/>
</dbReference>
<evidence type="ECO:0000256" key="5">
    <source>
        <dbReference type="ARBA" id="ARBA00023285"/>
    </source>
</evidence>
<evidence type="ECO:0000313" key="9">
    <source>
        <dbReference type="EMBL" id="KKO18853.1"/>
    </source>
</evidence>
<dbReference type="Gene3D" id="3.20.20.20">
    <property type="entry name" value="Dihydropteroate synthase-like"/>
    <property type="match status" value="1"/>
</dbReference>
<dbReference type="NCBIfam" id="NF003195">
    <property type="entry name" value="PRK04165.1"/>
    <property type="match status" value="1"/>
</dbReference>
<evidence type="ECO:0000259" key="8">
    <source>
        <dbReference type="PROSITE" id="PS51656"/>
    </source>
</evidence>
<dbReference type="PATRIC" id="fig|380242.3.peg.3041"/>
<evidence type="ECO:0000313" key="10">
    <source>
        <dbReference type="Proteomes" id="UP000034954"/>
    </source>
</evidence>
<dbReference type="AlphaFoldDB" id="A0A0M2US00"/>
<dbReference type="GO" id="GO:0046356">
    <property type="term" value="P:acetyl-CoA catabolic process"/>
    <property type="evidence" value="ECO:0007669"/>
    <property type="project" value="InterPro"/>
</dbReference>
<evidence type="ECO:0000256" key="4">
    <source>
        <dbReference type="ARBA" id="ARBA00023014"/>
    </source>
</evidence>
<dbReference type="Pfam" id="PF03599">
    <property type="entry name" value="CdhD"/>
    <property type="match status" value="1"/>
</dbReference>
<evidence type="ECO:0000256" key="2">
    <source>
        <dbReference type="ARBA" id="ARBA00022723"/>
    </source>
</evidence>
<evidence type="ECO:0000256" key="7">
    <source>
        <dbReference type="PIRSR" id="PIRSR000376-2"/>
    </source>
</evidence>
<dbReference type="Pfam" id="PF04060">
    <property type="entry name" value="FeS"/>
    <property type="match status" value="1"/>
</dbReference>
<dbReference type="InterPro" id="IPR007202">
    <property type="entry name" value="4Fe-4S_dom"/>
</dbReference>
<feature type="binding site" evidence="6">
    <location>
        <position position="346"/>
    </location>
    <ligand>
        <name>5-methoxybenzimidazolylcob(I)amide</name>
        <dbReference type="ChEBI" id="CHEBI:157765"/>
    </ligand>
</feature>
<sequence length="446" mass="48118">MALTGLDIYKLLPKTNCKKCGRPTCLAFAMQLAQKKANLSDCPDVSEEAKKVLGAAAAPPIKLVTVGSGARQVQVGEENVLFRHEEKFYHPTGVAVTIDDDLSEAAFNDRLKKINSLKLTRVGTEIEIDLIAIINKSNAADKFAEAAKKVSAGSHLNIILSSASADNMKAALQNCAEKRPLIHGAGAGNCEAMAALAQEKKCPMTVTAQALEELTDLAERAKKAGVEEIILDVGGGNPKEVLQKLTKVRRLALKKNFRALGFPMITFVCDEDPFQEIALASTYLLKYAGIVAVNACEPWAIMPLLTARTNIFTDPQKPIQVEPRLYAVGDVKDDSPILFTTNFSLTYYTVEGEVESSRVPAYILSVDTGGTSVLTAYSGDKLNDKVVAKAMTDAQVDTKVKHKKLIIPGLVAVMSGKLQETLGWEILVGPREASGLPSYLKTVWKA</sequence>
<feature type="binding site" evidence="7">
    <location>
        <position position="20"/>
    </location>
    <ligand>
        <name>[4Fe-4S] cluster</name>
        <dbReference type="ChEBI" id="CHEBI:49883"/>
    </ligand>
</feature>
<dbReference type="InterPro" id="IPR016218">
    <property type="entry name" value="AcylCoA_decarb/synth_gsu"/>
</dbReference>
<keyword evidence="3 7" id="KW-0408">Iron</keyword>
<dbReference type="PANTHER" id="PTHR36214">
    <property type="match status" value="1"/>
</dbReference>
<dbReference type="InterPro" id="IPR051069">
    <property type="entry name" value="ACDS_complex_subunit"/>
</dbReference>
<comment type="caution">
    <text evidence="9">The sequence shown here is derived from an EMBL/GenBank/DDBJ whole genome shotgun (WGS) entry which is preliminary data.</text>
</comment>
<dbReference type="GO" id="GO:0008168">
    <property type="term" value="F:methyltransferase activity"/>
    <property type="evidence" value="ECO:0007669"/>
    <property type="project" value="InterPro"/>
</dbReference>
<dbReference type="Gene3D" id="3.40.50.11600">
    <property type="match status" value="1"/>
</dbReference>
<dbReference type="PANTHER" id="PTHR36214:SF3">
    <property type="entry name" value="ACETYL-COA DECARBONYLASE_SYNTHASE COMPLEX SUBUNIT GAMMA"/>
    <property type="match status" value="1"/>
</dbReference>
<keyword evidence="2 7" id="KW-0479">Metal-binding</keyword>
<feature type="binding site" evidence="6">
    <location>
        <position position="433"/>
    </location>
    <ligand>
        <name>5-methoxybenzimidazolylcob(I)amide</name>
        <dbReference type="ChEBI" id="CHEBI:157765"/>
    </ligand>
</feature>
<dbReference type="InterPro" id="IPR016041">
    <property type="entry name" value="Ac-CoA_synth_d_su_TIM-brl"/>
</dbReference>
<feature type="binding site" evidence="6">
    <location>
        <begin position="370"/>
        <end position="373"/>
    </location>
    <ligand>
        <name>5-methoxybenzimidazolylcob(I)amide</name>
        <dbReference type="ChEBI" id="CHEBI:157765"/>
    </ligand>
</feature>
<feature type="binding site" evidence="6">
    <location>
        <position position="340"/>
    </location>
    <ligand>
        <name>5-methoxybenzimidazolylcob(I)amide</name>
        <dbReference type="ChEBI" id="CHEBI:157765"/>
    </ligand>
</feature>
<keyword evidence="10" id="KW-1185">Reference proteome</keyword>
<reference evidence="9 10" key="1">
    <citation type="journal article" date="2013" name="BMC Microbiol.">
        <title>Identification of the type II cytochrome c maturation pathway in anammox bacteria by comparative genomics.</title>
        <authorList>
            <person name="Ferousi C."/>
            <person name="Speth D.R."/>
            <person name="Reimann J."/>
            <person name="Op den Camp H.J."/>
            <person name="Allen J.W."/>
            <person name="Keltjens J.T."/>
            <person name="Jetten M.S."/>
        </authorList>
    </citation>
    <scope>NUCLEOTIDE SEQUENCE [LARGE SCALE GENOMIC DNA]</scope>
    <source>
        <strain evidence="9">RU1</strain>
    </source>
</reference>
<name>A0A0M2US00_9BACT</name>
<gene>
    <name evidence="9" type="ORF">BROFUL_02446</name>
</gene>
<dbReference type="InterPro" id="IPR011005">
    <property type="entry name" value="Dihydropteroate_synth-like_sf"/>
</dbReference>
<dbReference type="SUPFAM" id="SSF51717">
    <property type="entry name" value="Dihydropteroate synthetase-like"/>
    <property type="match status" value="1"/>
</dbReference>
<organism evidence="9 10">
    <name type="scientific">Candidatus Brocadia fulgida</name>
    <dbReference type="NCBI Taxonomy" id="380242"/>
    <lineage>
        <taxon>Bacteria</taxon>
        <taxon>Pseudomonadati</taxon>
        <taxon>Planctomycetota</taxon>
        <taxon>Candidatus Brocadiia</taxon>
        <taxon>Candidatus Brocadiales</taxon>
        <taxon>Candidatus Brocadiaceae</taxon>
        <taxon>Candidatus Brocadia</taxon>
    </lineage>
</organism>
<dbReference type="EMBL" id="LAQJ01000232">
    <property type="protein sequence ID" value="KKO18853.1"/>
    <property type="molecule type" value="Genomic_DNA"/>
</dbReference>
<dbReference type="PIRSF" id="PIRSF000376">
    <property type="entry name" value="AcCoA_decarb_gamma"/>
    <property type="match status" value="1"/>
</dbReference>
<dbReference type="GO" id="GO:0051539">
    <property type="term" value="F:4 iron, 4 sulfur cluster binding"/>
    <property type="evidence" value="ECO:0007669"/>
    <property type="project" value="UniProtKB-KW"/>
</dbReference>
<dbReference type="GO" id="GO:0005506">
    <property type="term" value="F:iron ion binding"/>
    <property type="evidence" value="ECO:0007669"/>
    <property type="project" value="InterPro"/>
</dbReference>
<evidence type="ECO:0000256" key="1">
    <source>
        <dbReference type="ARBA" id="ARBA00022485"/>
    </source>
</evidence>
<evidence type="ECO:0000256" key="3">
    <source>
        <dbReference type="ARBA" id="ARBA00023004"/>
    </source>
</evidence>
<feature type="binding site" evidence="7">
    <location>
        <position position="17"/>
    </location>
    <ligand>
        <name>[4Fe-4S] cluster</name>
        <dbReference type="ChEBI" id="CHEBI:49883"/>
    </ligand>
</feature>